<dbReference type="EMBL" id="CAJVQB010001300">
    <property type="protein sequence ID" value="CAG8530017.1"/>
    <property type="molecule type" value="Genomic_DNA"/>
</dbReference>
<dbReference type="SMART" id="SM00437">
    <property type="entry name" value="TOP1Ac"/>
    <property type="match status" value="1"/>
</dbReference>
<dbReference type="InterPro" id="IPR013825">
    <property type="entry name" value="Topo_IA_cen_sub2"/>
</dbReference>
<evidence type="ECO:0000259" key="8">
    <source>
        <dbReference type="PROSITE" id="PS50880"/>
    </source>
</evidence>
<keyword evidence="4 7" id="KW-0799">Topoisomerase</keyword>
<dbReference type="InterPro" id="IPR003602">
    <property type="entry name" value="Topo_IA_DNA-bd_dom"/>
</dbReference>
<dbReference type="EC" id="5.6.2.1" evidence="3 7"/>
<evidence type="ECO:0000256" key="7">
    <source>
        <dbReference type="RuleBase" id="RU362092"/>
    </source>
</evidence>
<comment type="catalytic activity">
    <reaction evidence="1 7">
        <text>ATP-independent breakage of single-stranded DNA, followed by passage and rejoining.</text>
        <dbReference type="EC" id="5.6.2.1"/>
    </reaction>
</comment>
<dbReference type="InterPro" id="IPR013826">
    <property type="entry name" value="Topo_IA_cen_sub3"/>
</dbReference>
<gene>
    <name evidence="10" type="ORF">GMARGA_LOCUS3574</name>
</gene>
<dbReference type="PROSITE" id="PS52039">
    <property type="entry name" value="TOPO_IA_2"/>
    <property type="match status" value="1"/>
</dbReference>
<feature type="domain" description="Toprim" evidence="8">
    <location>
        <begin position="4"/>
        <end position="144"/>
    </location>
</feature>
<organism evidence="10 11">
    <name type="scientific">Gigaspora margarita</name>
    <dbReference type="NCBI Taxonomy" id="4874"/>
    <lineage>
        <taxon>Eukaryota</taxon>
        <taxon>Fungi</taxon>
        <taxon>Fungi incertae sedis</taxon>
        <taxon>Mucoromycota</taxon>
        <taxon>Glomeromycotina</taxon>
        <taxon>Glomeromycetes</taxon>
        <taxon>Diversisporales</taxon>
        <taxon>Gigasporaceae</taxon>
        <taxon>Gigaspora</taxon>
    </lineage>
</organism>
<dbReference type="Proteomes" id="UP000789901">
    <property type="component" value="Unassembled WGS sequence"/>
</dbReference>
<feature type="domain" description="Topo IA-type catalytic" evidence="9">
    <location>
        <begin position="140"/>
        <end position="547"/>
    </location>
</feature>
<name>A0ABM8W5G2_GIGMA</name>
<keyword evidence="5 7" id="KW-0238">DNA-binding</keyword>
<evidence type="ECO:0000313" key="10">
    <source>
        <dbReference type="EMBL" id="CAG8530017.1"/>
    </source>
</evidence>
<evidence type="ECO:0000256" key="6">
    <source>
        <dbReference type="ARBA" id="ARBA00023235"/>
    </source>
</evidence>
<keyword evidence="11" id="KW-1185">Reference proteome</keyword>
<accession>A0ABM8W5G2</accession>
<dbReference type="InterPro" id="IPR023405">
    <property type="entry name" value="Topo_IA_core_domain"/>
</dbReference>
<sequence>MSIKELMITEKPSLALKLVSALAPNGKFNTREILGNRVYEFTHEYRGHIYSVRFEKRYKNWNIDPIKLFTAPLENQEVSEKEVIENLLRELKGKLLYADSVVFWMSPDEEGENIIFEIIDQVFEEIKATRKMPCKFERAKFYETTASKIREAYDNLVLPNRDLSSFAQARKEFDLRYFNDKHGNSNFRAISYGPCQIPALSFCVDRHDEIQSFIPQLCWSLSITVANQNGHKVILKKSCNDITLLQNKIKRCKKARVKDVIKRRTTKPKPNALNMVEMLKYCSLYLGIGPYAAMSTAEKLYEKGYITNPHTETTIYSKDFDFDSRLAILLNHHEWGLYAKELLKNKLDRPIENTIKDDQPPIVPVKLARDGDLQEDQRKLYDYIALHFLGSLSSDVELEEIHVSIEIKDELFECSENTVVNVIKVEPIDDETRPPEYLTESELIGLMQRYNIGTHRSIPTHIETICKRNYVMVQGTKRNLIPTDLEKIEPTLSDPEERNKIELALGFITEGAGYKKILKPILKSYTEKFKNFRKQIVLMDEEIRKTLSSYATSGKILSECPYDGPKSVKISNSSENTAYPLCAYCFYPPKVNELKGLKYCDHSLCMHSLINNGICKCPMECGGQVVLDKTLSGLYLSTQYLSTQHFRSGFELKLSEDSEYHSSEWKLSCENNNCFEILFFNDVEGVSILDGKFCEKESCSSRILKLETSTEIIQGCILCDDQIRLLFVKVFTLKDKDVEFTTSCKKRGCPYRKIKVEHYNDKNDKKTAKGCLFHDRLTCK</sequence>
<dbReference type="PRINTS" id="PR00417">
    <property type="entry name" value="PRTPISMRASEI"/>
</dbReference>
<dbReference type="Pfam" id="PF01131">
    <property type="entry name" value="Topoisom_bac"/>
    <property type="match status" value="1"/>
</dbReference>
<dbReference type="SUPFAM" id="SSF56712">
    <property type="entry name" value="Prokaryotic type I DNA topoisomerase"/>
    <property type="match status" value="1"/>
</dbReference>
<dbReference type="Gene3D" id="1.10.460.10">
    <property type="entry name" value="Topoisomerase I, domain 2"/>
    <property type="match status" value="2"/>
</dbReference>
<evidence type="ECO:0000256" key="5">
    <source>
        <dbReference type="ARBA" id="ARBA00023125"/>
    </source>
</evidence>
<dbReference type="InterPro" id="IPR006171">
    <property type="entry name" value="TOPRIM_dom"/>
</dbReference>
<dbReference type="Pfam" id="PF01751">
    <property type="entry name" value="Toprim"/>
    <property type="match status" value="1"/>
</dbReference>
<evidence type="ECO:0000256" key="1">
    <source>
        <dbReference type="ARBA" id="ARBA00000213"/>
    </source>
</evidence>
<dbReference type="SMART" id="SM00436">
    <property type="entry name" value="TOP1Bc"/>
    <property type="match status" value="1"/>
</dbReference>
<dbReference type="PANTHER" id="PTHR11390:SF20">
    <property type="entry name" value="DNA TOPOISOMERASE 3-BETA-1"/>
    <property type="match status" value="1"/>
</dbReference>
<dbReference type="Gene3D" id="1.10.290.10">
    <property type="entry name" value="Topoisomerase I, domain 4"/>
    <property type="match status" value="1"/>
</dbReference>
<evidence type="ECO:0000259" key="9">
    <source>
        <dbReference type="PROSITE" id="PS52039"/>
    </source>
</evidence>
<comment type="similarity">
    <text evidence="2 7">Belongs to the type IA topoisomerase family.</text>
</comment>
<dbReference type="InterPro" id="IPR013824">
    <property type="entry name" value="Topo_IA_cen_sub1"/>
</dbReference>
<comment type="function">
    <text evidence="7">Introduces a single-strand break via transesterification at a target site in duplex DNA. Releases the supercoiling and torsional tension of DNA introduced during the DNA replication and transcription by transiently cleaving and rejoining one strand of the DNA duplex. The scissile phosphodiester is attacked by the catalytic tyrosine of the enzyme, resulting in the formation of a DNA-(5'-phosphotyrosyl)-enzyme intermediate and the expulsion of a 3'-OH DNA strand.</text>
</comment>
<dbReference type="InterPro" id="IPR013497">
    <property type="entry name" value="Topo_IA_cen"/>
</dbReference>
<evidence type="ECO:0000313" key="11">
    <source>
        <dbReference type="Proteomes" id="UP000789901"/>
    </source>
</evidence>
<evidence type="ECO:0000256" key="4">
    <source>
        <dbReference type="ARBA" id="ARBA00023029"/>
    </source>
</evidence>
<dbReference type="SMART" id="SM00493">
    <property type="entry name" value="TOPRIM"/>
    <property type="match status" value="1"/>
</dbReference>
<dbReference type="PANTHER" id="PTHR11390">
    <property type="entry name" value="PROKARYOTIC DNA TOPOISOMERASE"/>
    <property type="match status" value="1"/>
</dbReference>
<comment type="caution">
    <text evidence="10">The sequence shown here is derived from an EMBL/GenBank/DDBJ whole genome shotgun (WGS) entry which is preliminary data.</text>
</comment>
<reference evidence="10 11" key="1">
    <citation type="submission" date="2021-06" db="EMBL/GenBank/DDBJ databases">
        <authorList>
            <person name="Kallberg Y."/>
            <person name="Tangrot J."/>
            <person name="Rosling A."/>
        </authorList>
    </citation>
    <scope>NUCLEOTIDE SEQUENCE [LARGE SCALE GENOMIC DNA]</scope>
    <source>
        <strain evidence="10 11">120-4 pot B 10/14</strain>
    </source>
</reference>
<keyword evidence="6 7" id="KW-0413">Isomerase</keyword>
<dbReference type="PROSITE" id="PS50880">
    <property type="entry name" value="TOPRIM"/>
    <property type="match status" value="1"/>
</dbReference>
<evidence type="ECO:0000256" key="2">
    <source>
        <dbReference type="ARBA" id="ARBA00009446"/>
    </source>
</evidence>
<protein>
    <recommendedName>
        <fullName evidence="3 7">DNA topoisomerase</fullName>
        <ecNumber evidence="3 7">5.6.2.1</ecNumber>
    </recommendedName>
</protein>
<proteinExistence type="inferred from homology"/>
<dbReference type="Gene3D" id="3.40.50.140">
    <property type="match status" value="1"/>
</dbReference>
<evidence type="ECO:0000256" key="3">
    <source>
        <dbReference type="ARBA" id="ARBA00012891"/>
    </source>
</evidence>
<dbReference type="Gene3D" id="2.70.20.10">
    <property type="entry name" value="Topoisomerase I, domain 3"/>
    <property type="match status" value="1"/>
</dbReference>
<dbReference type="InterPro" id="IPR000380">
    <property type="entry name" value="Topo_IA"/>
</dbReference>
<dbReference type="InterPro" id="IPR003601">
    <property type="entry name" value="Topo_IA_2"/>
</dbReference>